<dbReference type="PANTHER" id="PTHR45947">
    <property type="entry name" value="SULFOQUINOVOSYL TRANSFERASE SQD2"/>
    <property type="match status" value="1"/>
</dbReference>
<dbReference type="CDD" id="cd03801">
    <property type="entry name" value="GT4_PimA-like"/>
    <property type="match status" value="1"/>
</dbReference>
<comment type="caution">
    <text evidence="3">The sequence shown here is derived from an EMBL/GenBank/DDBJ whole genome shotgun (WGS) entry which is preliminary data.</text>
</comment>
<evidence type="ECO:0000259" key="2">
    <source>
        <dbReference type="Pfam" id="PF13439"/>
    </source>
</evidence>
<feature type="non-terminal residue" evidence="3">
    <location>
        <position position="1"/>
    </location>
</feature>
<accession>A0A937XGC1</accession>
<organism evidence="3 4">
    <name type="scientific">candidate division WOR-3 bacterium</name>
    <dbReference type="NCBI Taxonomy" id="2052148"/>
    <lineage>
        <taxon>Bacteria</taxon>
        <taxon>Bacteria division WOR-3</taxon>
    </lineage>
</organism>
<reference evidence="3" key="1">
    <citation type="submission" date="2019-03" db="EMBL/GenBank/DDBJ databases">
        <title>Lake Tanganyika Metagenome-Assembled Genomes (MAGs).</title>
        <authorList>
            <person name="Tran P."/>
        </authorList>
    </citation>
    <scope>NUCLEOTIDE SEQUENCE</scope>
    <source>
        <strain evidence="3">K_DeepCast_150m_m2_040</strain>
    </source>
</reference>
<dbReference type="Proteomes" id="UP000779900">
    <property type="component" value="Unassembled WGS sequence"/>
</dbReference>
<name>A0A937XGC1_UNCW3</name>
<evidence type="ECO:0000313" key="4">
    <source>
        <dbReference type="Proteomes" id="UP000779900"/>
    </source>
</evidence>
<evidence type="ECO:0000259" key="1">
    <source>
        <dbReference type="Pfam" id="PF00534"/>
    </source>
</evidence>
<proteinExistence type="predicted"/>
<dbReference type="EMBL" id="VGIR01000160">
    <property type="protein sequence ID" value="MBM3332883.1"/>
    <property type="molecule type" value="Genomic_DNA"/>
</dbReference>
<feature type="domain" description="Glycosyltransferase subfamily 4-like N-terminal" evidence="2">
    <location>
        <begin position="4"/>
        <end position="111"/>
    </location>
</feature>
<dbReference type="InterPro" id="IPR050194">
    <property type="entry name" value="Glycosyltransferase_grp1"/>
</dbReference>
<protein>
    <submittedName>
        <fullName evidence="3">Glycosyltransferase family 4 protein</fullName>
    </submittedName>
</protein>
<evidence type="ECO:0000313" key="3">
    <source>
        <dbReference type="EMBL" id="MBM3332883.1"/>
    </source>
</evidence>
<dbReference type="Pfam" id="PF13439">
    <property type="entry name" value="Glyco_transf_4"/>
    <property type="match status" value="1"/>
</dbReference>
<sequence length="317" mass="35426">NRSFARVSVAWRPVSQIRKYFNEERFDVVHVHGSLAPTLPMAAIQASRALNVVTFHAGHDQSLGYALFRSELRPYFNAVQGLIAVSETARVSCAKYFPGPYHIIPNGIDLTFFRPDAGRVPGTDDGRPRILFVGRFEPRKGLKHLLSAMPEIVRHVPNVELVVVGTGLLGYSYKSYLPPEVQQHVRWAGLVKNEERPLYYASCDVYCSPATGQESFGIVLLEAMATGKPVVASDIDGYRSVMTHGREGLMVPPEDPPALAQAIVKVLLDREAARNFAANGLERAQQYSWPKLAERVEAYYEELAREYPVPRYGRKRG</sequence>
<gene>
    <name evidence="3" type="ORF">FJY68_13720</name>
</gene>
<dbReference type="PANTHER" id="PTHR45947:SF3">
    <property type="entry name" value="SULFOQUINOVOSYL TRANSFERASE SQD2"/>
    <property type="match status" value="1"/>
</dbReference>
<dbReference type="SUPFAM" id="SSF53756">
    <property type="entry name" value="UDP-Glycosyltransferase/glycogen phosphorylase"/>
    <property type="match status" value="1"/>
</dbReference>
<dbReference type="Gene3D" id="3.40.50.2000">
    <property type="entry name" value="Glycogen Phosphorylase B"/>
    <property type="match status" value="2"/>
</dbReference>
<dbReference type="InterPro" id="IPR001296">
    <property type="entry name" value="Glyco_trans_1"/>
</dbReference>
<dbReference type="Pfam" id="PF00534">
    <property type="entry name" value="Glycos_transf_1"/>
    <property type="match status" value="1"/>
</dbReference>
<dbReference type="AlphaFoldDB" id="A0A937XGC1"/>
<dbReference type="GO" id="GO:0016757">
    <property type="term" value="F:glycosyltransferase activity"/>
    <property type="evidence" value="ECO:0007669"/>
    <property type="project" value="InterPro"/>
</dbReference>
<dbReference type="InterPro" id="IPR028098">
    <property type="entry name" value="Glyco_trans_4-like_N"/>
</dbReference>
<feature type="domain" description="Glycosyl transferase family 1" evidence="1">
    <location>
        <begin position="121"/>
        <end position="281"/>
    </location>
</feature>